<feature type="non-terminal residue" evidence="8">
    <location>
        <position position="445"/>
    </location>
</feature>
<keyword evidence="5" id="KW-0012">Acyltransferase</keyword>
<dbReference type="HAMAP" id="MF_01445">
    <property type="entry name" value="TsaD"/>
    <property type="match status" value="1"/>
</dbReference>
<dbReference type="CDD" id="cd24134">
    <property type="entry name" value="ASKHA_NBD_OSGEPL1_QRI7_euk"/>
    <property type="match status" value="1"/>
</dbReference>
<dbReference type="NCBIfam" id="TIGR00329">
    <property type="entry name" value="gcp_kae1"/>
    <property type="match status" value="1"/>
</dbReference>
<dbReference type="PANTHER" id="PTHR11735">
    <property type="entry name" value="TRNA N6-ADENOSINE THREONYLCARBAMOYLTRANSFERASE"/>
    <property type="match status" value="1"/>
</dbReference>
<dbReference type="GO" id="GO:0061711">
    <property type="term" value="F:tRNA N(6)-L-threonylcarbamoyladenine synthase activity"/>
    <property type="evidence" value="ECO:0007669"/>
    <property type="project" value="UniProtKB-EC"/>
</dbReference>
<evidence type="ECO:0000256" key="3">
    <source>
        <dbReference type="ARBA" id="ARBA00022694"/>
    </source>
</evidence>
<dbReference type="EC" id="2.3.1.234" evidence="1"/>
<name>A0A9P9YDG2_9MUSC</name>
<sequence>FCPQLYLKTHVRGIDTNGPTIYWSSACCRRLVTLAIMHALRCSAGNGIGNAIGGGIRRTLSYVLGIETSCDDTGIAIVDTAGRVRANVLESQQEFHTRYGGIIPPRAQDLHRARIESAYQRCLAEAQLQPEQLTAIAVTTRPGLPMSLLVGLRFARHLARRLQKPLLPVHHMEAHALQARMEQPEHIRFPFLCLLASGGHCQLAVVHGPGRLALLGQTLDDAPGEAFDKIGRRLRLHILPEYRLWNGGRAIEHAALLASEPLAYEFPLPLAQQRNCHFSFAGIKNNSFRAIRTRERTERTPPDGVISNYGDFCAGLLRAVSRHLMHRTQRAIEYCLLPQVGLLGDAPPTLVMSGGVANNDAIFANIAHLAAQYGWQSFRPSKRYCSDNGVMIAWHGVEQLLQDGEGILRFDYDHIDVQGTAGFAESHEEAVTAAALKCKWIQPLG</sequence>
<comment type="catalytic activity">
    <reaction evidence="6">
        <text>L-threonylcarbamoyladenylate + adenosine(37) in tRNA = N(6)-L-threonylcarbamoyladenosine(37) in tRNA + AMP + H(+)</text>
        <dbReference type="Rhea" id="RHEA:37059"/>
        <dbReference type="Rhea" id="RHEA-COMP:10162"/>
        <dbReference type="Rhea" id="RHEA-COMP:10163"/>
        <dbReference type="ChEBI" id="CHEBI:15378"/>
        <dbReference type="ChEBI" id="CHEBI:73682"/>
        <dbReference type="ChEBI" id="CHEBI:74411"/>
        <dbReference type="ChEBI" id="CHEBI:74418"/>
        <dbReference type="ChEBI" id="CHEBI:456215"/>
        <dbReference type="EC" id="2.3.1.234"/>
    </reaction>
</comment>
<organism evidence="8 9">
    <name type="scientific">Drosophila gunungcola</name>
    <name type="common">fruit fly</name>
    <dbReference type="NCBI Taxonomy" id="103775"/>
    <lineage>
        <taxon>Eukaryota</taxon>
        <taxon>Metazoa</taxon>
        <taxon>Ecdysozoa</taxon>
        <taxon>Arthropoda</taxon>
        <taxon>Hexapoda</taxon>
        <taxon>Insecta</taxon>
        <taxon>Pterygota</taxon>
        <taxon>Neoptera</taxon>
        <taxon>Endopterygota</taxon>
        <taxon>Diptera</taxon>
        <taxon>Brachycera</taxon>
        <taxon>Muscomorpha</taxon>
        <taxon>Ephydroidea</taxon>
        <taxon>Drosophilidae</taxon>
        <taxon>Drosophila</taxon>
        <taxon>Sophophora</taxon>
    </lineage>
</organism>
<dbReference type="GO" id="GO:0005739">
    <property type="term" value="C:mitochondrion"/>
    <property type="evidence" value="ECO:0007669"/>
    <property type="project" value="TreeGrafter"/>
</dbReference>
<dbReference type="Proteomes" id="UP001059596">
    <property type="component" value="Unassembled WGS sequence"/>
</dbReference>
<gene>
    <name evidence="8" type="ORF">M5D96_012447</name>
</gene>
<dbReference type="GO" id="GO:0002949">
    <property type="term" value="P:tRNA threonylcarbamoyladenosine modification"/>
    <property type="evidence" value="ECO:0007669"/>
    <property type="project" value="InterPro"/>
</dbReference>
<feature type="domain" description="Gcp-like" evidence="7">
    <location>
        <begin position="84"/>
        <end position="394"/>
    </location>
</feature>
<evidence type="ECO:0000313" key="8">
    <source>
        <dbReference type="EMBL" id="KAI8034783.1"/>
    </source>
</evidence>
<dbReference type="PRINTS" id="PR00789">
    <property type="entry name" value="OSIALOPTASE"/>
</dbReference>
<evidence type="ECO:0000256" key="5">
    <source>
        <dbReference type="ARBA" id="ARBA00023315"/>
    </source>
</evidence>
<dbReference type="InterPro" id="IPR017861">
    <property type="entry name" value="KAE1/TsaD"/>
</dbReference>
<dbReference type="InterPro" id="IPR022450">
    <property type="entry name" value="TsaD"/>
</dbReference>
<protein>
    <recommendedName>
        <fullName evidence="1">N(6)-L-threonylcarbamoyladenine synthase</fullName>
        <ecNumber evidence="1">2.3.1.234</ecNumber>
    </recommendedName>
</protein>
<dbReference type="SUPFAM" id="SSF53067">
    <property type="entry name" value="Actin-like ATPase domain"/>
    <property type="match status" value="1"/>
</dbReference>
<accession>A0A9P9YDG2</accession>
<evidence type="ECO:0000256" key="2">
    <source>
        <dbReference type="ARBA" id="ARBA00022679"/>
    </source>
</evidence>
<keyword evidence="4" id="KW-0479">Metal-binding</keyword>
<dbReference type="Gene3D" id="3.30.420.40">
    <property type="match status" value="2"/>
</dbReference>
<evidence type="ECO:0000313" key="9">
    <source>
        <dbReference type="Proteomes" id="UP001059596"/>
    </source>
</evidence>
<evidence type="ECO:0000256" key="6">
    <source>
        <dbReference type="ARBA" id="ARBA00048117"/>
    </source>
</evidence>
<comment type="caution">
    <text evidence="8">The sequence shown here is derived from an EMBL/GenBank/DDBJ whole genome shotgun (WGS) entry which is preliminary data.</text>
</comment>
<dbReference type="Pfam" id="PF00814">
    <property type="entry name" value="TsaD"/>
    <property type="match status" value="1"/>
</dbReference>
<keyword evidence="2" id="KW-0808">Transferase</keyword>
<evidence type="ECO:0000256" key="4">
    <source>
        <dbReference type="ARBA" id="ARBA00022723"/>
    </source>
</evidence>
<keyword evidence="9" id="KW-1185">Reference proteome</keyword>
<dbReference type="InterPro" id="IPR043129">
    <property type="entry name" value="ATPase_NBD"/>
</dbReference>
<dbReference type="GO" id="GO:0046872">
    <property type="term" value="F:metal ion binding"/>
    <property type="evidence" value="ECO:0007669"/>
    <property type="project" value="UniProtKB-KW"/>
</dbReference>
<proteinExistence type="inferred from homology"/>
<evidence type="ECO:0000259" key="7">
    <source>
        <dbReference type="Pfam" id="PF00814"/>
    </source>
</evidence>
<reference evidence="8" key="1">
    <citation type="journal article" date="2023" name="Genome Biol. Evol.">
        <title>Long-read-based Genome Assembly of Drosophila gunungcola Reveals Fewer Chemosensory Genes in Flower-breeding Species.</title>
        <authorList>
            <person name="Negi A."/>
            <person name="Liao B.Y."/>
            <person name="Yeh S.D."/>
        </authorList>
    </citation>
    <scope>NUCLEOTIDE SEQUENCE</scope>
    <source>
        <strain evidence="8">Sukarami</strain>
    </source>
</reference>
<keyword evidence="3" id="KW-0819">tRNA processing</keyword>
<dbReference type="PANTHER" id="PTHR11735:SF6">
    <property type="entry name" value="TRNA N6-ADENOSINE THREONYLCARBAMOYLTRANSFERASE, MITOCHONDRIAL"/>
    <property type="match status" value="1"/>
</dbReference>
<dbReference type="EMBL" id="JAMKOV010000058">
    <property type="protein sequence ID" value="KAI8034783.1"/>
    <property type="molecule type" value="Genomic_DNA"/>
</dbReference>
<dbReference type="FunFam" id="3.30.420.40:FF:000012">
    <property type="entry name" value="tRNA N6-adenosine threonylcarbamoyltransferase"/>
    <property type="match status" value="1"/>
</dbReference>
<evidence type="ECO:0000256" key="1">
    <source>
        <dbReference type="ARBA" id="ARBA00012156"/>
    </source>
</evidence>
<dbReference type="InterPro" id="IPR000905">
    <property type="entry name" value="Gcp-like_dom"/>
</dbReference>
<dbReference type="AlphaFoldDB" id="A0A9P9YDG2"/>